<sequence length="57" mass="6670">MQLYAREVPKSFSYSKPFFSSEDDEPPVCPHCKQPVEVGDDVHWYQDTLWHTKPCPS</sequence>
<protein>
    <submittedName>
        <fullName evidence="1">Uncharacterized protein</fullName>
    </submittedName>
</protein>
<accession>A0AB33KQS6</accession>
<dbReference type="EMBL" id="AP035884">
    <property type="protein sequence ID" value="BFP54168.1"/>
    <property type="molecule type" value="Genomic_DNA"/>
</dbReference>
<evidence type="ECO:0000313" key="1">
    <source>
        <dbReference type="EMBL" id="BFP54168.1"/>
    </source>
</evidence>
<gene>
    <name evidence="1" type="ORF">SCMC78_39750</name>
</gene>
<name>A0AB33KQS6_9ACTN</name>
<reference evidence="1" key="1">
    <citation type="submission" date="2024-07" db="EMBL/GenBank/DDBJ databases">
        <title>Complete genome sequences of cellulolytic bacteria, Kitasatospora sp. CMC57 and Streptomyces sp. CMC78, isolated from Japanese agricultural soil.</title>
        <authorList>
            <person name="Hashimoto T."/>
            <person name="Ito M."/>
            <person name="Iwamoto M."/>
            <person name="Fukahori D."/>
            <person name="Shoda T."/>
            <person name="Sakoda M."/>
            <person name="Morohoshi T."/>
            <person name="Mitsuboshi M."/>
            <person name="Nishizawa T."/>
        </authorList>
    </citation>
    <scope>NUCLEOTIDE SEQUENCE</scope>
    <source>
        <strain evidence="1">CMC78</strain>
    </source>
</reference>
<organism evidence="1">
    <name type="scientific">Streptomyces sp. CMC78</name>
    <dbReference type="NCBI Taxonomy" id="3231512"/>
    <lineage>
        <taxon>Bacteria</taxon>
        <taxon>Bacillati</taxon>
        <taxon>Actinomycetota</taxon>
        <taxon>Actinomycetes</taxon>
        <taxon>Kitasatosporales</taxon>
        <taxon>Streptomycetaceae</taxon>
        <taxon>Streptomyces</taxon>
    </lineage>
</organism>
<dbReference type="AlphaFoldDB" id="A0AB33KQS6"/>
<dbReference type="KEGG" id="stcm:SCMC78_39750"/>
<proteinExistence type="predicted"/>